<dbReference type="InterPro" id="IPR003594">
    <property type="entry name" value="HATPase_dom"/>
</dbReference>
<dbReference type="GO" id="GO:0010906">
    <property type="term" value="P:regulation of glucose metabolic process"/>
    <property type="evidence" value="ECO:0007669"/>
    <property type="project" value="TreeGrafter"/>
</dbReference>
<keyword evidence="1" id="KW-0808">Transferase</keyword>
<comment type="caution">
    <text evidence="4">The sequence shown here is derived from an EMBL/GenBank/DDBJ whole genome shotgun (WGS) entry which is preliminary data.</text>
</comment>
<evidence type="ECO:0000256" key="1">
    <source>
        <dbReference type="RuleBase" id="RU366032"/>
    </source>
</evidence>
<dbReference type="PRINTS" id="PR00344">
    <property type="entry name" value="BCTRLSENSOR"/>
</dbReference>
<dbReference type="Proteomes" id="UP001165065">
    <property type="component" value="Unassembled WGS sequence"/>
</dbReference>
<evidence type="ECO:0000259" key="3">
    <source>
        <dbReference type="Pfam" id="PF02518"/>
    </source>
</evidence>
<evidence type="ECO:0000313" key="5">
    <source>
        <dbReference type="Proteomes" id="UP001165065"/>
    </source>
</evidence>
<sequence length="384" mass="42431">MKENLKIMSTLNQTKYIANITHMYTSTQKDLEKDLEKHLEYSHLTKTTTQNTTQNTTQETSLRENSRRLIKDITTRHALGTTDWLLDHVHSATNESPTLINSVLSNHFKITLLGELYDAKCRGKTGGIRRVNRGGVMELLKEAVEETSFLTSVAYPDDFVEVKVIEGDDDEDDIDVFVVPSSFRYIIMEGAKNAISSSIKSPGPFIPPTISVTTTPTSIQLTIRDFGVGLTSLSVPSLFKFGQSKSKFDRLNHQTSYAALPHDPISGVGVGLSISQILAHRDGGNLDLISPPDGGEGAMLVLTVPRAEGGEGKVRPRYLHVSPSGDAWVSEELFAAKHLNNDYVRSFGPVEEDSFDVEDMDVEELYELYDKGGEKPTPWNGPKG</sequence>
<dbReference type="Gene3D" id="3.30.565.10">
    <property type="entry name" value="Histidine kinase-like ATPase, C-terminal domain"/>
    <property type="match status" value="1"/>
</dbReference>
<dbReference type="InterPro" id="IPR004358">
    <property type="entry name" value="Sig_transdc_His_kin-like_C"/>
</dbReference>
<dbReference type="GO" id="GO:0004740">
    <property type="term" value="F:pyruvate dehydrogenase (acetyl-transferring) kinase activity"/>
    <property type="evidence" value="ECO:0007669"/>
    <property type="project" value="TreeGrafter"/>
</dbReference>
<dbReference type="GO" id="GO:0005759">
    <property type="term" value="C:mitochondrial matrix"/>
    <property type="evidence" value="ECO:0007669"/>
    <property type="project" value="UniProtKB-SubCell"/>
</dbReference>
<keyword evidence="5" id="KW-1185">Reference proteome</keyword>
<dbReference type="Pfam" id="PF02518">
    <property type="entry name" value="HATPase_c"/>
    <property type="match status" value="1"/>
</dbReference>
<dbReference type="PANTHER" id="PTHR11947:SF3">
    <property type="entry name" value="[PYRUVATE DEHYDROGENASE (ACETYL-TRANSFERRING)] KINASE, MITOCHONDRIAL"/>
    <property type="match status" value="1"/>
</dbReference>
<accession>A0A9W7L947</accession>
<feature type="compositionally biased region" description="Low complexity" evidence="2">
    <location>
        <begin position="45"/>
        <end position="60"/>
    </location>
</feature>
<proteinExistence type="inferred from homology"/>
<dbReference type="InterPro" id="IPR039028">
    <property type="entry name" value="BCKD/PDK"/>
</dbReference>
<dbReference type="SUPFAM" id="SSF55874">
    <property type="entry name" value="ATPase domain of HSP90 chaperone/DNA topoisomerase II/histidine kinase"/>
    <property type="match status" value="1"/>
</dbReference>
<reference evidence="5" key="1">
    <citation type="journal article" date="2023" name="Commun. Biol.">
        <title>Genome analysis of Parmales, the sister group of diatoms, reveals the evolutionary specialization of diatoms from phago-mixotrophs to photoautotrophs.</title>
        <authorList>
            <person name="Ban H."/>
            <person name="Sato S."/>
            <person name="Yoshikawa S."/>
            <person name="Yamada K."/>
            <person name="Nakamura Y."/>
            <person name="Ichinomiya M."/>
            <person name="Sato N."/>
            <person name="Blanc-Mathieu R."/>
            <person name="Endo H."/>
            <person name="Kuwata A."/>
            <person name="Ogata H."/>
        </authorList>
    </citation>
    <scope>NUCLEOTIDE SEQUENCE [LARGE SCALE GENOMIC DNA]</scope>
</reference>
<keyword evidence="1" id="KW-0496">Mitochondrion</keyword>
<evidence type="ECO:0000313" key="4">
    <source>
        <dbReference type="EMBL" id="GMI39338.1"/>
    </source>
</evidence>
<dbReference type="InterPro" id="IPR036890">
    <property type="entry name" value="HATPase_C_sf"/>
</dbReference>
<keyword evidence="1" id="KW-0418">Kinase</keyword>
<gene>
    <name evidence="4" type="ORF">TrCOL_g10660</name>
</gene>
<dbReference type="OrthoDB" id="48263at2759"/>
<keyword evidence="1" id="KW-0547">Nucleotide-binding</keyword>
<feature type="domain" description="Histidine kinase/HSP90-like ATPase" evidence="3">
    <location>
        <begin position="185"/>
        <end position="306"/>
    </location>
</feature>
<protein>
    <recommendedName>
        <fullName evidence="1">Protein-serine/threonine kinase</fullName>
        <ecNumber evidence="1">2.7.11.-</ecNumber>
    </recommendedName>
</protein>
<dbReference type="AlphaFoldDB" id="A0A9W7L947"/>
<keyword evidence="1" id="KW-0067">ATP-binding</keyword>
<organism evidence="4 5">
    <name type="scientific">Triparma columacea</name>
    <dbReference type="NCBI Taxonomy" id="722753"/>
    <lineage>
        <taxon>Eukaryota</taxon>
        <taxon>Sar</taxon>
        <taxon>Stramenopiles</taxon>
        <taxon>Ochrophyta</taxon>
        <taxon>Bolidophyceae</taxon>
        <taxon>Parmales</taxon>
        <taxon>Triparmaceae</taxon>
        <taxon>Triparma</taxon>
    </lineage>
</organism>
<dbReference type="GO" id="GO:0005524">
    <property type="term" value="F:ATP binding"/>
    <property type="evidence" value="ECO:0007669"/>
    <property type="project" value="UniProtKB-UniRule"/>
</dbReference>
<dbReference type="EMBL" id="BRYA01000100">
    <property type="protein sequence ID" value="GMI39338.1"/>
    <property type="molecule type" value="Genomic_DNA"/>
</dbReference>
<name>A0A9W7L947_9STRA</name>
<dbReference type="EC" id="2.7.11.-" evidence="1"/>
<feature type="region of interest" description="Disordered" evidence="2">
    <location>
        <begin position="44"/>
        <end position="64"/>
    </location>
</feature>
<comment type="similarity">
    <text evidence="1">Belongs to the PDK/BCKDK protein kinase family.</text>
</comment>
<comment type="subcellular location">
    <subcellularLocation>
        <location evidence="1">Mitochondrion matrix</location>
    </subcellularLocation>
</comment>
<dbReference type="PANTHER" id="PTHR11947">
    <property type="entry name" value="PYRUVATE DEHYDROGENASE KINASE"/>
    <property type="match status" value="1"/>
</dbReference>
<evidence type="ECO:0000256" key="2">
    <source>
        <dbReference type="SAM" id="MobiDB-lite"/>
    </source>
</evidence>